<proteinExistence type="predicted"/>
<keyword evidence="3" id="KW-1185">Reference proteome</keyword>
<dbReference type="OrthoDB" id="1894652at2759"/>
<sequence length="187" mass="20497">MRLVAALVLVAFPFVVAAELVQLKLFHRLFHPAAGTTPYTHRATLLIDEHNAISVQLAPSFADDLITFGDVLRSVGKEAHLALYQVALERSGDKTEAEWDISSVKACHLLQASSESIHLHTLDPHNPNPYALDYFIAPIPHDGACQTGKYKGTAQVLVDTNPVHAFANNIHRLNTTVTFRGSTFPPL</sequence>
<organism evidence="2 3">
    <name type="scientific">Collybia nuda</name>
    <dbReference type="NCBI Taxonomy" id="64659"/>
    <lineage>
        <taxon>Eukaryota</taxon>
        <taxon>Fungi</taxon>
        <taxon>Dikarya</taxon>
        <taxon>Basidiomycota</taxon>
        <taxon>Agaricomycotina</taxon>
        <taxon>Agaricomycetes</taxon>
        <taxon>Agaricomycetidae</taxon>
        <taxon>Agaricales</taxon>
        <taxon>Tricholomatineae</taxon>
        <taxon>Clitocybaceae</taxon>
        <taxon>Collybia</taxon>
    </lineage>
</organism>
<gene>
    <name evidence="2" type="ORF">BDZ94DRAFT_492688</name>
</gene>
<dbReference type="AlphaFoldDB" id="A0A9P6CFW3"/>
<feature type="chain" id="PRO_5040289400" evidence="1">
    <location>
        <begin position="19"/>
        <end position="187"/>
    </location>
</feature>
<evidence type="ECO:0000256" key="1">
    <source>
        <dbReference type="SAM" id="SignalP"/>
    </source>
</evidence>
<dbReference type="CDD" id="cd22209">
    <property type="entry name" value="EMC10"/>
    <property type="match status" value="1"/>
</dbReference>
<feature type="signal peptide" evidence="1">
    <location>
        <begin position="1"/>
        <end position="18"/>
    </location>
</feature>
<accession>A0A9P6CFW3</accession>
<keyword evidence="1" id="KW-0732">Signal</keyword>
<name>A0A9P6CFW3_9AGAR</name>
<dbReference type="EMBL" id="MU150254">
    <property type="protein sequence ID" value="KAF9464422.1"/>
    <property type="molecule type" value="Genomic_DNA"/>
</dbReference>
<evidence type="ECO:0000313" key="3">
    <source>
        <dbReference type="Proteomes" id="UP000807353"/>
    </source>
</evidence>
<reference evidence="2" key="1">
    <citation type="submission" date="2020-11" db="EMBL/GenBank/DDBJ databases">
        <authorList>
            <consortium name="DOE Joint Genome Institute"/>
            <person name="Ahrendt S."/>
            <person name="Riley R."/>
            <person name="Andreopoulos W."/>
            <person name="Labutti K."/>
            <person name="Pangilinan J."/>
            <person name="Ruiz-Duenas F.J."/>
            <person name="Barrasa J.M."/>
            <person name="Sanchez-Garcia M."/>
            <person name="Camarero S."/>
            <person name="Miyauchi S."/>
            <person name="Serrano A."/>
            <person name="Linde D."/>
            <person name="Babiker R."/>
            <person name="Drula E."/>
            <person name="Ayuso-Fernandez I."/>
            <person name="Pacheco R."/>
            <person name="Padilla G."/>
            <person name="Ferreira P."/>
            <person name="Barriuso J."/>
            <person name="Kellner H."/>
            <person name="Castanera R."/>
            <person name="Alfaro M."/>
            <person name="Ramirez L."/>
            <person name="Pisabarro A.G."/>
            <person name="Kuo A."/>
            <person name="Tritt A."/>
            <person name="Lipzen A."/>
            <person name="He G."/>
            <person name="Yan M."/>
            <person name="Ng V."/>
            <person name="Cullen D."/>
            <person name="Martin F."/>
            <person name="Rosso M.-N."/>
            <person name="Henrissat B."/>
            <person name="Hibbett D."/>
            <person name="Martinez A.T."/>
            <person name="Grigoriev I.V."/>
        </authorList>
    </citation>
    <scope>NUCLEOTIDE SEQUENCE</scope>
    <source>
        <strain evidence="2">CBS 247.69</strain>
    </source>
</reference>
<protein>
    <submittedName>
        <fullName evidence="2">Uncharacterized protein</fullName>
    </submittedName>
</protein>
<evidence type="ECO:0000313" key="2">
    <source>
        <dbReference type="EMBL" id="KAF9464422.1"/>
    </source>
</evidence>
<dbReference type="Proteomes" id="UP000807353">
    <property type="component" value="Unassembled WGS sequence"/>
</dbReference>
<comment type="caution">
    <text evidence="2">The sequence shown here is derived from an EMBL/GenBank/DDBJ whole genome shotgun (WGS) entry which is preliminary data.</text>
</comment>